<dbReference type="EMBL" id="WNCL01000039">
    <property type="protein sequence ID" value="MTU43995.1"/>
    <property type="molecule type" value="Genomic_DNA"/>
</dbReference>
<dbReference type="Gene3D" id="1.20.1270.370">
    <property type="match status" value="1"/>
</dbReference>
<sequence>MNTLKQLPELTALVEAGKNPFNQVLMNYVDQGGKTVGFMYQDTPEEIITAAGAAPIYLRGTTSEGTEMAEAFFRQLTCNYTKHTYNEILDGKWDFLDGAVLYNLCDHSRRIYDNWKTIPGNPAYHFMYVPKKRSELSKDFYREEINKLIKATEEHFGVEITKEKLAEAIKLHNETRRLQQEIYEMQKGEEVYLTGLELLMVMLAGVSLPRPEYNKMMKDLIAALKANGPRIKPKVRLLYTGGHADNPEFFELLQQNDAHVVSDNTGFGTRAADVLICEDGDPLEAIINYYFEEKPAATRQMGTQVERMERLLDLVKQYKADGVVASRLYMCDLWAFEHFLMRKRLHENNVPFLELEVDYTPEGQGQIKTRVQAFVESLADRQTA</sequence>
<dbReference type="Gene3D" id="3.40.50.11890">
    <property type="match status" value="1"/>
</dbReference>
<dbReference type="PANTHER" id="PTHR30548:SF1">
    <property type="entry name" value="DEHYDRATASE SUBUNIT MJ0007-RELATED"/>
    <property type="match status" value="1"/>
</dbReference>
<name>A0A6I3S987_9BURK</name>
<evidence type="ECO:0000313" key="3">
    <source>
        <dbReference type="Proteomes" id="UP000462362"/>
    </source>
</evidence>
<organism evidence="2 3">
    <name type="scientific">Parasutterella excrementihominis</name>
    <dbReference type="NCBI Taxonomy" id="487175"/>
    <lineage>
        <taxon>Bacteria</taxon>
        <taxon>Pseudomonadati</taxon>
        <taxon>Pseudomonadota</taxon>
        <taxon>Betaproteobacteria</taxon>
        <taxon>Burkholderiales</taxon>
        <taxon>Sutterellaceae</taxon>
        <taxon>Parasutterella</taxon>
    </lineage>
</organism>
<dbReference type="InterPro" id="IPR010327">
    <property type="entry name" value="FldB/FldC_alpha/beta"/>
</dbReference>
<gene>
    <name evidence="2" type="ORF">GMD42_10320</name>
</gene>
<accession>A0A6I3S987</accession>
<dbReference type="Proteomes" id="UP000462362">
    <property type="component" value="Unassembled WGS sequence"/>
</dbReference>
<reference evidence="2 3" key="1">
    <citation type="journal article" date="2019" name="Nat. Med.">
        <title>A library of human gut bacterial isolates paired with longitudinal multiomics data enables mechanistic microbiome research.</title>
        <authorList>
            <person name="Poyet M."/>
            <person name="Groussin M."/>
            <person name="Gibbons S.M."/>
            <person name="Avila-Pacheco J."/>
            <person name="Jiang X."/>
            <person name="Kearney S.M."/>
            <person name="Perrotta A.R."/>
            <person name="Berdy B."/>
            <person name="Zhao S."/>
            <person name="Lieberman T.D."/>
            <person name="Swanson P.K."/>
            <person name="Smith M."/>
            <person name="Roesemann S."/>
            <person name="Alexander J.E."/>
            <person name="Rich S.A."/>
            <person name="Livny J."/>
            <person name="Vlamakis H."/>
            <person name="Clish C."/>
            <person name="Bullock K."/>
            <person name="Deik A."/>
            <person name="Scott J."/>
            <person name="Pierce K.A."/>
            <person name="Xavier R.J."/>
            <person name="Alm E.J."/>
        </authorList>
    </citation>
    <scope>NUCLEOTIDE SEQUENCE [LARGE SCALE GENOMIC DNA]</scope>
    <source>
        <strain evidence="2 3">BIOML-A2</strain>
    </source>
</reference>
<dbReference type="PANTHER" id="PTHR30548">
    <property type="entry name" value="2-HYDROXYGLUTARYL-COA DEHYDRATASE, D-COMPONENT-RELATED"/>
    <property type="match status" value="1"/>
</dbReference>
<dbReference type="Gene3D" id="3.40.50.11900">
    <property type="match status" value="1"/>
</dbReference>
<comment type="similarity">
    <text evidence="1">Belongs to the FldB/FldC dehydratase alpha/beta subunit family.</text>
</comment>
<evidence type="ECO:0000313" key="2">
    <source>
        <dbReference type="EMBL" id="MTU43995.1"/>
    </source>
</evidence>
<dbReference type="AlphaFoldDB" id="A0A6I3S987"/>
<proteinExistence type="inferred from homology"/>
<protein>
    <submittedName>
        <fullName evidence="2">2-hydroxyacyl-CoA dehydratase</fullName>
    </submittedName>
</protein>
<dbReference type="RefSeq" id="WP_008811261.1">
    <property type="nucleotide sequence ID" value="NZ_CAJUON010000001.1"/>
</dbReference>
<comment type="caution">
    <text evidence="2">The sequence shown here is derived from an EMBL/GenBank/DDBJ whole genome shotgun (WGS) entry which is preliminary data.</text>
</comment>
<dbReference type="Pfam" id="PF06050">
    <property type="entry name" value="HGD-D"/>
    <property type="match status" value="1"/>
</dbReference>
<evidence type="ECO:0000256" key="1">
    <source>
        <dbReference type="ARBA" id="ARBA00005806"/>
    </source>
</evidence>